<protein>
    <recommendedName>
        <fullName evidence="3">Oxidoreductase</fullName>
    </recommendedName>
</protein>
<accession>A0A7Z2T6D1</accession>
<dbReference type="SUPFAM" id="SSF56524">
    <property type="entry name" value="Oxidoreductase molybdopterin-binding domain"/>
    <property type="match status" value="1"/>
</dbReference>
<organism evidence="1 2">
    <name type="scientific">Vibrio astriarenae</name>
    <dbReference type="NCBI Taxonomy" id="1481923"/>
    <lineage>
        <taxon>Bacteria</taxon>
        <taxon>Pseudomonadati</taxon>
        <taxon>Pseudomonadota</taxon>
        <taxon>Gammaproteobacteria</taxon>
        <taxon>Vibrionales</taxon>
        <taxon>Vibrionaceae</taxon>
        <taxon>Vibrio</taxon>
    </lineage>
</organism>
<reference evidence="1 2" key="1">
    <citation type="submission" date="2020-01" db="EMBL/GenBank/DDBJ databases">
        <title>Whole genome and functional gene identification of agarase of Vibrio HN897.</title>
        <authorList>
            <person name="Liu Y."/>
            <person name="Zhao Z."/>
        </authorList>
    </citation>
    <scope>NUCLEOTIDE SEQUENCE [LARGE SCALE GENOMIC DNA]</scope>
    <source>
        <strain evidence="1 2">HN897</strain>
    </source>
</reference>
<keyword evidence="2" id="KW-1185">Reference proteome</keyword>
<evidence type="ECO:0008006" key="3">
    <source>
        <dbReference type="Google" id="ProtNLM"/>
    </source>
</evidence>
<dbReference type="EMBL" id="CP047476">
    <property type="protein sequence ID" value="QIA65157.1"/>
    <property type="molecule type" value="Genomic_DNA"/>
</dbReference>
<dbReference type="InterPro" id="IPR036374">
    <property type="entry name" value="OxRdtase_Mopterin-bd_sf"/>
</dbReference>
<proteinExistence type="predicted"/>
<gene>
    <name evidence="1" type="ORF">GT360_16505</name>
</gene>
<dbReference type="AlphaFoldDB" id="A0A7Z2T6D1"/>
<dbReference type="RefSeq" id="WP_164650057.1">
    <property type="nucleotide sequence ID" value="NZ_CP047476.1"/>
</dbReference>
<name>A0A7Z2T6D1_9VIBR</name>
<dbReference type="Proteomes" id="UP000464262">
    <property type="component" value="Chromosome 2"/>
</dbReference>
<dbReference type="KEGG" id="vas:GT360_16505"/>
<evidence type="ECO:0000313" key="2">
    <source>
        <dbReference type="Proteomes" id="UP000464262"/>
    </source>
</evidence>
<evidence type="ECO:0000313" key="1">
    <source>
        <dbReference type="EMBL" id="QIA65157.1"/>
    </source>
</evidence>
<sequence length="150" mass="17346">MQKLLTLCLALLTFNLYAFELTLIDKEGNKHSFTQEQLLSIEQHTFSTELPWIEGSSEFSGIYVTDLLNTAKLDMPEQLTFIALNDYKVTVPSQDFVDFKPIISIHKDGSTMSVRDKGPYWLVYPLSDMPELNEPDTHSKMIWQIKEIHF</sequence>